<dbReference type="EMBL" id="HBHT01035852">
    <property type="protein sequence ID" value="CAD9988926.1"/>
    <property type="molecule type" value="Transcribed_RNA"/>
</dbReference>
<sequence length="101" mass="11342">MLNVDALCWLSCFVGDDPSKGFRVMCDVAIAFVPLLRGCRSSQFKSALDIWRGKDEANFRSILVAFQSKKKMTTAILTMPLQFSTWLASVVGVHSLLWLQK</sequence>
<evidence type="ECO:0000313" key="1">
    <source>
        <dbReference type="EMBL" id="CAD9988926.1"/>
    </source>
</evidence>
<gene>
    <name evidence="1" type="ORF">APAL1065_LOCUS24093</name>
</gene>
<dbReference type="AlphaFoldDB" id="A0A7S2YQ77"/>
<accession>A0A7S2YQ77</accession>
<protein>
    <submittedName>
        <fullName evidence="1">Uncharacterized protein</fullName>
    </submittedName>
</protein>
<name>A0A7S2YQ77_9STRA</name>
<organism evidence="1">
    <name type="scientific">Entomoneis paludosa</name>
    <dbReference type="NCBI Taxonomy" id="265537"/>
    <lineage>
        <taxon>Eukaryota</taxon>
        <taxon>Sar</taxon>
        <taxon>Stramenopiles</taxon>
        <taxon>Ochrophyta</taxon>
        <taxon>Bacillariophyta</taxon>
        <taxon>Bacillariophyceae</taxon>
        <taxon>Bacillariophycidae</taxon>
        <taxon>Entomoneidaceae</taxon>
        <taxon>Entomoneis</taxon>
    </lineage>
</organism>
<proteinExistence type="predicted"/>
<reference evidence="1" key="1">
    <citation type="submission" date="2021-01" db="EMBL/GenBank/DDBJ databases">
        <authorList>
            <person name="Corre E."/>
            <person name="Pelletier E."/>
            <person name="Niang G."/>
            <person name="Scheremetjew M."/>
            <person name="Finn R."/>
            <person name="Kale V."/>
            <person name="Holt S."/>
            <person name="Cochrane G."/>
            <person name="Meng A."/>
            <person name="Brown T."/>
            <person name="Cohen L."/>
        </authorList>
    </citation>
    <scope>NUCLEOTIDE SEQUENCE</scope>
    <source>
        <strain evidence="1">CCMP125</strain>
    </source>
</reference>